<reference evidence="1 2" key="1">
    <citation type="journal article" date="2023" name="Mol. Ecol. Resour.">
        <title>Chromosome-level genome assembly of a triploid poplar Populus alba 'Berolinensis'.</title>
        <authorList>
            <person name="Chen S."/>
            <person name="Yu Y."/>
            <person name="Wang X."/>
            <person name="Wang S."/>
            <person name="Zhang T."/>
            <person name="Zhou Y."/>
            <person name="He R."/>
            <person name="Meng N."/>
            <person name="Wang Y."/>
            <person name="Liu W."/>
            <person name="Liu Z."/>
            <person name="Liu J."/>
            <person name="Guo Q."/>
            <person name="Huang H."/>
            <person name="Sederoff R.R."/>
            <person name="Wang G."/>
            <person name="Qu G."/>
            <person name="Chen S."/>
        </authorList>
    </citation>
    <scope>NUCLEOTIDE SEQUENCE [LARGE SCALE GENOMIC DNA]</scope>
    <source>
        <strain evidence="1">SC-2020</strain>
    </source>
</reference>
<dbReference type="GO" id="GO:0003735">
    <property type="term" value="F:structural constituent of ribosome"/>
    <property type="evidence" value="ECO:0007669"/>
    <property type="project" value="InterPro"/>
</dbReference>
<proteinExistence type="predicted"/>
<evidence type="ECO:0000313" key="1">
    <source>
        <dbReference type="EMBL" id="KAJ6968061.1"/>
    </source>
</evidence>
<name>A0AAD6PUI4_9ROSI</name>
<dbReference type="Pfam" id="PF01159">
    <property type="entry name" value="Ribosomal_L6e"/>
    <property type="match status" value="1"/>
</dbReference>
<protein>
    <submittedName>
        <fullName evidence="1">Uncharacterized protein</fullName>
    </submittedName>
</protein>
<dbReference type="AlphaFoldDB" id="A0AAD6PUI4"/>
<accession>A0AAD6PUI4</accession>
<evidence type="ECO:0000313" key="2">
    <source>
        <dbReference type="Proteomes" id="UP001164929"/>
    </source>
</evidence>
<sequence length="71" mass="7919">MVNNIFPAEKMKDQKAVDAPVMKAIGGVADLKSFLGARFSLNSGTKLTNLSSRENDVLISYYSFFFFSSRF</sequence>
<gene>
    <name evidence="1" type="ORF">NC653_036105</name>
</gene>
<keyword evidence="2" id="KW-1185">Reference proteome</keyword>
<dbReference type="InterPro" id="IPR000915">
    <property type="entry name" value="60S_ribosomal_eL6"/>
</dbReference>
<dbReference type="GO" id="GO:0005840">
    <property type="term" value="C:ribosome"/>
    <property type="evidence" value="ECO:0007669"/>
    <property type="project" value="InterPro"/>
</dbReference>
<organism evidence="1 2">
    <name type="scientific">Populus alba x Populus x berolinensis</name>
    <dbReference type="NCBI Taxonomy" id="444605"/>
    <lineage>
        <taxon>Eukaryota</taxon>
        <taxon>Viridiplantae</taxon>
        <taxon>Streptophyta</taxon>
        <taxon>Embryophyta</taxon>
        <taxon>Tracheophyta</taxon>
        <taxon>Spermatophyta</taxon>
        <taxon>Magnoliopsida</taxon>
        <taxon>eudicotyledons</taxon>
        <taxon>Gunneridae</taxon>
        <taxon>Pentapetalae</taxon>
        <taxon>rosids</taxon>
        <taxon>fabids</taxon>
        <taxon>Malpighiales</taxon>
        <taxon>Salicaceae</taxon>
        <taxon>Saliceae</taxon>
        <taxon>Populus</taxon>
    </lineage>
</organism>
<dbReference type="Proteomes" id="UP001164929">
    <property type="component" value="Chromosome 16"/>
</dbReference>
<dbReference type="EMBL" id="JAQIZT010000016">
    <property type="protein sequence ID" value="KAJ6968061.1"/>
    <property type="molecule type" value="Genomic_DNA"/>
</dbReference>
<dbReference type="GO" id="GO:0006412">
    <property type="term" value="P:translation"/>
    <property type="evidence" value="ECO:0007669"/>
    <property type="project" value="InterPro"/>
</dbReference>
<comment type="caution">
    <text evidence="1">The sequence shown here is derived from an EMBL/GenBank/DDBJ whole genome shotgun (WGS) entry which is preliminary data.</text>
</comment>